<dbReference type="GeneID" id="41840037"/>
<keyword evidence="3" id="KW-1185">Reference proteome</keyword>
<dbReference type="RefSeq" id="WP_038566675.1">
    <property type="nucleotide sequence ID" value="NZ_CP008889.1"/>
</dbReference>
<accession>A0A075JE70</accession>
<dbReference type="EMBL" id="CP008889">
    <property type="protein sequence ID" value="AIF39975.1"/>
    <property type="molecule type" value="Genomic_DNA"/>
</dbReference>
<evidence type="ECO:0000256" key="1">
    <source>
        <dbReference type="SAM" id="MobiDB-lite"/>
    </source>
</evidence>
<dbReference type="OrthoDB" id="4870029at2"/>
<sequence length="359" mass="39385">MEQWQLDHPERGTLEAYVGSADELRTVDPGFTPGAPDPGRDDDGTGASPVGDEGHGVKESSTGAPVITPAGASRARGSTRRRAGERLPLSPGRKEKLRTHLGLDDEWARPGLVLMRDGVVFARRRSIGNVKIRLVRSTPDGHFTEHTQATEKPRVEVSVNPVRGYVMDVQLRDDGGVTAFDAPVGSMAAHRYAAMDSSPLKRVLYPILGGLGKSGWAVSVLVLGPLVARLLAWIFGPIIAWMASLVPDIDWPDIPWPSVSWPSVDLPSIPWPRLPSWTPPGWLAWLLEHPKVWVPIVAAAFWGVTANRNRRRSERKKAEWAKRHAYARLAADLHALHDSRTEEDQGAAESLRATRVSQD</sequence>
<name>A0A075JE70_9MICO</name>
<gene>
    <name evidence="2" type="ORF">HX89_02125</name>
</gene>
<proteinExistence type="predicted"/>
<dbReference type="Proteomes" id="UP000027986">
    <property type="component" value="Chromosome"/>
</dbReference>
<dbReference type="KEGG" id="dni:HX89_02125"/>
<protein>
    <submittedName>
        <fullName evidence="2">Uncharacterized protein</fullName>
    </submittedName>
</protein>
<dbReference type="HOGENOM" id="CLU_857157_0_0_11"/>
<dbReference type="AlphaFoldDB" id="A0A075JE70"/>
<feature type="region of interest" description="Disordered" evidence="1">
    <location>
        <begin position="19"/>
        <end position="95"/>
    </location>
</feature>
<evidence type="ECO:0000313" key="3">
    <source>
        <dbReference type="Proteomes" id="UP000027986"/>
    </source>
</evidence>
<evidence type="ECO:0000313" key="2">
    <source>
        <dbReference type="EMBL" id="AIF39975.1"/>
    </source>
</evidence>
<reference evidence="2 3" key="1">
    <citation type="submission" date="2014-07" db="EMBL/GenBank/DDBJ databases">
        <title>Genome Sequencing of Dermacoccus nishinomiyaensis.</title>
        <authorList>
            <person name="Hong K.W."/>
            <person name="Chan K.G."/>
        </authorList>
    </citation>
    <scope>NUCLEOTIDE SEQUENCE [LARGE SCALE GENOMIC DNA]</scope>
    <source>
        <strain evidence="2 3">M25</strain>
    </source>
</reference>
<organism evidence="2 3">
    <name type="scientific">Dermacoccus nishinomiyaensis</name>
    <dbReference type="NCBI Taxonomy" id="1274"/>
    <lineage>
        <taxon>Bacteria</taxon>
        <taxon>Bacillati</taxon>
        <taxon>Actinomycetota</taxon>
        <taxon>Actinomycetes</taxon>
        <taxon>Micrococcales</taxon>
        <taxon>Dermacoccaceae</taxon>
        <taxon>Dermacoccus</taxon>
    </lineage>
</organism>
<feature type="region of interest" description="Disordered" evidence="1">
    <location>
        <begin position="339"/>
        <end position="359"/>
    </location>
</feature>